<reference evidence="1 2" key="1">
    <citation type="submission" date="2010-07" db="EMBL/GenBank/DDBJ databases">
        <title>The draft genome of Paenibacillus curdlanolyticus YK9.</title>
        <authorList>
            <consortium name="US DOE Joint Genome Institute (JGI-PGF)"/>
            <person name="Lucas S."/>
            <person name="Copeland A."/>
            <person name="Lapidus A."/>
            <person name="Cheng J.-F."/>
            <person name="Bruce D."/>
            <person name="Goodwin L."/>
            <person name="Pitluck S."/>
            <person name="Land M.L."/>
            <person name="Hauser L."/>
            <person name="Chang Y.-J."/>
            <person name="Jeffries C."/>
            <person name="Anderson I.J."/>
            <person name="Johnson E."/>
            <person name="Loganathan U."/>
            <person name="Mulhopadhyay B."/>
            <person name="Kyrpides N."/>
            <person name="Woyke T.J."/>
        </authorList>
    </citation>
    <scope>NUCLEOTIDE SEQUENCE [LARGE SCALE GENOMIC DNA]</scope>
    <source>
        <strain evidence="1 2">YK9</strain>
    </source>
</reference>
<keyword evidence="2" id="KW-1185">Reference proteome</keyword>
<accession>E0I9K9</accession>
<dbReference type="AlphaFoldDB" id="E0I9K9"/>
<name>E0I9K9_9BACL</name>
<dbReference type="eggNOG" id="ENOG5030386">
    <property type="taxonomic scope" value="Bacteria"/>
</dbReference>
<evidence type="ECO:0000313" key="2">
    <source>
        <dbReference type="Proteomes" id="UP000005387"/>
    </source>
</evidence>
<gene>
    <name evidence="1" type="ORF">PaecuDRAFT_2346</name>
</gene>
<dbReference type="RefSeq" id="WP_006038342.1">
    <property type="nucleotide sequence ID" value="NZ_AEDD01000005.1"/>
</dbReference>
<dbReference type="OrthoDB" id="370604at2"/>
<evidence type="ECO:0000313" key="1">
    <source>
        <dbReference type="EMBL" id="EFM11093.1"/>
    </source>
</evidence>
<sequence length="447" mass="49645">MKLWLKLLKSSMALLIALPLLYGGGSTGYAAAVGSESSAKANGAAKPLREGKRLGDSAVRKLANVHIRNYLAQDLQTRGMKLRAADSFLNVYDVDGNPFAYLVPLIDGDKEKEVGYITIGALEDGYDAYDINIGDGITGQIRSLLQAKGQGNSSQLVLIPPMQYLVKSTVDGAESFTEMTFDVNRPPVDVTDQIQRNRPEIQVIYGRIRSEDNKAHIQRNTEKAPEVSTLAVTKEDIALSTERNFDRFVPVEYSTGNYSYGGNQMWWPDGGQKENRGCGPVAAANITSYLAKITSPTKYGNLFTKTMTNYTDFLAHMDTMYSYIDPGVLGETSVSSFASAVEKYATDKKVTLKRVTSDASFTLDNTANYVKAGLTIDSPVATLNLSKFSSYDYEWHWMTITKYYRDVNDNRWIAVSTWGQRRSINYRTHFDAITSFFSLGGGFMYFK</sequence>
<protein>
    <submittedName>
        <fullName evidence="1">Uncharacterized protein</fullName>
    </submittedName>
</protein>
<dbReference type="Proteomes" id="UP000005387">
    <property type="component" value="Unassembled WGS sequence"/>
</dbReference>
<organism evidence="1 2">
    <name type="scientific">Paenibacillus curdlanolyticus YK9</name>
    <dbReference type="NCBI Taxonomy" id="717606"/>
    <lineage>
        <taxon>Bacteria</taxon>
        <taxon>Bacillati</taxon>
        <taxon>Bacillota</taxon>
        <taxon>Bacilli</taxon>
        <taxon>Bacillales</taxon>
        <taxon>Paenibacillaceae</taxon>
        <taxon>Paenibacillus</taxon>
    </lineage>
</organism>
<proteinExistence type="predicted"/>
<dbReference type="EMBL" id="AEDD01000005">
    <property type="protein sequence ID" value="EFM11093.1"/>
    <property type="molecule type" value="Genomic_DNA"/>
</dbReference>
<dbReference type="STRING" id="717606.PaecuDRAFT_2346"/>